<keyword evidence="3" id="KW-1185">Reference proteome</keyword>
<feature type="compositionally biased region" description="Basic and acidic residues" evidence="1">
    <location>
        <begin position="101"/>
        <end position="120"/>
    </location>
</feature>
<accession>A0ABR3XPI2</accession>
<feature type="region of interest" description="Disordered" evidence="1">
    <location>
        <begin position="94"/>
        <end position="120"/>
    </location>
</feature>
<evidence type="ECO:0000313" key="3">
    <source>
        <dbReference type="Proteomes" id="UP001583177"/>
    </source>
</evidence>
<protein>
    <submittedName>
        <fullName evidence="2">Uncharacterized protein</fullName>
    </submittedName>
</protein>
<evidence type="ECO:0000256" key="1">
    <source>
        <dbReference type="SAM" id="MobiDB-lite"/>
    </source>
</evidence>
<comment type="caution">
    <text evidence="2">The sequence shown here is derived from an EMBL/GenBank/DDBJ whole genome shotgun (WGS) entry which is preliminary data.</text>
</comment>
<reference evidence="2 3" key="1">
    <citation type="journal article" date="2024" name="IMA Fungus">
        <title>IMA Genome - F19 : A genome assembly and annotation guide to empower mycologists, including annotated draft genome sequences of Ceratocystis pirilliformis, Diaporthe australafricana, Fusarium ophioides, Paecilomyces lecythidis, and Sporothrix stenoceras.</title>
        <authorList>
            <person name="Aylward J."/>
            <person name="Wilson A.M."/>
            <person name="Visagie C.M."/>
            <person name="Spraker J."/>
            <person name="Barnes I."/>
            <person name="Buitendag C."/>
            <person name="Ceriani C."/>
            <person name="Del Mar Angel L."/>
            <person name="du Plessis D."/>
            <person name="Fuchs T."/>
            <person name="Gasser K."/>
            <person name="Kramer D."/>
            <person name="Li W."/>
            <person name="Munsamy K."/>
            <person name="Piso A."/>
            <person name="Price J.L."/>
            <person name="Sonnekus B."/>
            <person name="Thomas C."/>
            <person name="van der Nest A."/>
            <person name="van Dijk A."/>
            <person name="van Heerden A."/>
            <person name="van Vuuren N."/>
            <person name="Yilmaz N."/>
            <person name="Duong T.A."/>
            <person name="van der Merwe N.A."/>
            <person name="Wingfield M.J."/>
            <person name="Wingfield B.D."/>
        </authorList>
    </citation>
    <scope>NUCLEOTIDE SEQUENCE [LARGE SCALE GENOMIC DNA]</scope>
    <source>
        <strain evidence="2 3">CMW 18300</strain>
    </source>
</reference>
<organism evidence="2 3">
    <name type="scientific">Diaporthe australafricana</name>
    <dbReference type="NCBI Taxonomy" id="127596"/>
    <lineage>
        <taxon>Eukaryota</taxon>
        <taxon>Fungi</taxon>
        <taxon>Dikarya</taxon>
        <taxon>Ascomycota</taxon>
        <taxon>Pezizomycotina</taxon>
        <taxon>Sordariomycetes</taxon>
        <taxon>Sordariomycetidae</taxon>
        <taxon>Diaporthales</taxon>
        <taxon>Diaporthaceae</taxon>
        <taxon>Diaporthe</taxon>
    </lineage>
</organism>
<dbReference type="Proteomes" id="UP001583177">
    <property type="component" value="Unassembled WGS sequence"/>
</dbReference>
<name>A0ABR3XPI2_9PEZI</name>
<gene>
    <name evidence="2" type="ORF">Daus18300_002516</name>
</gene>
<sequence length="187" mass="22235">MAGMRSTIARHILKTDFDMDKDRMEVYNDVFAAPGYRCFFLFDHASAPVSDGVADDDIPLLWYRWTGEELVSLDQVPPTEIRRRIKAEYPFTNRVHPPKTQADERATKEEHASQRTEITPEIRQQRRRELIRSRVRCQAYLFREAYDWLAKNPEQEVWLKDNVEPGAWKWYEKIKSKWYGGPPWAED</sequence>
<evidence type="ECO:0000313" key="2">
    <source>
        <dbReference type="EMBL" id="KAL1877528.1"/>
    </source>
</evidence>
<proteinExistence type="predicted"/>
<dbReference type="EMBL" id="JAWRVE010000014">
    <property type="protein sequence ID" value="KAL1877528.1"/>
    <property type="molecule type" value="Genomic_DNA"/>
</dbReference>